<evidence type="ECO:0000313" key="1">
    <source>
        <dbReference type="EMBL" id="MBA4660087.1"/>
    </source>
</evidence>
<protein>
    <submittedName>
        <fullName evidence="1">Uncharacterized protein</fullName>
    </submittedName>
</protein>
<sequence>MGCKFLALSIPTSRSPMGSFLRCFDEGWKSLLKWVDSSNTWYPPSLQSRRWILLANLILSFLSPSPSANEGLRRLNHRESGSLVSILIGMSLIEIIILPKISSLPGPTFSSTVTIKNSSKGSDATNMSSSFHTGFTVGIEEGFVGRSWFPSWTRTWVTGGRPLSEGTKS</sequence>
<accession>A0A7C9E7G2</accession>
<name>A0A7C9E7G2_OPUST</name>
<dbReference type="EMBL" id="GISG01206028">
    <property type="protein sequence ID" value="MBA4660087.1"/>
    <property type="molecule type" value="Transcribed_RNA"/>
</dbReference>
<reference evidence="1" key="2">
    <citation type="submission" date="2020-07" db="EMBL/GenBank/DDBJ databases">
        <authorList>
            <person name="Vera ALvarez R."/>
            <person name="Arias-Moreno D.M."/>
            <person name="Jimenez-Jacinto V."/>
            <person name="Jimenez-Bremont J.F."/>
            <person name="Swaminathan K."/>
            <person name="Moose S.P."/>
            <person name="Guerrero-Gonzalez M.L."/>
            <person name="Marino-Ramirez L."/>
            <person name="Landsman D."/>
            <person name="Rodriguez-Kessler M."/>
            <person name="Delgado-Sanchez P."/>
        </authorList>
    </citation>
    <scope>NUCLEOTIDE SEQUENCE</scope>
    <source>
        <tissue evidence="1">Cladode</tissue>
    </source>
</reference>
<proteinExistence type="predicted"/>
<reference evidence="1" key="1">
    <citation type="journal article" date="2013" name="J. Plant Res.">
        <title>Effect of fungi and light on seed germination of three Opuntia species from semiarid lands of central Mexico.</title>
        <authorList>
            <person name="Delgado-Sanchez P."/>
            <person name="Jimenez-Bremont J.F."/>
            <person name="Guerrero-Gonzalez Mde L."/>
            <person name="Flores J."/>
        </authorList>
    </citation>
    <scope>NUCLEOTIDE SEQUENCE</scope>
    <source>
        <tissue evidence="1">Cladode</tissue>
    </source>
</reference>
<organism evidence="1">
    <name type="scientific">Opuntia streptacantha</name>
    <name type="common">Prickly pear cactus</name>
    <name type="synonym">Opuntia cardona</name>
    <dbReference type="NCBI Taxonomy" id="393608"/>
    <lineage>
        <taxon>Eukaryota</taxon>
        <taxon>Viridiplantae</taxon>
        <taxon>Streptophyta</taxon>
        <taxon>Embryophyta</taxon>
        <taxon>Tracheophyta</taxon>
        <taxon>Spermatophyta</taxon>
        <taxon>Magnoliopsida</taxon>
        <taxon>eudicotyledons</taxon>
        <taxon>Gunneridae</taxon>
        <taxon>Pentapetalae</taxon>
        <taxon>Caryophyllales</taxon>
        <taxon>Cactineae</taxon>
        <taxon>Cactaceae</taxon>
        <taxon>Opuntioideae</taxon>
        <taxon>Opuntia</taxon>
    </lineage>
</organism>
<dbReference type="AlphaFoldDB" id="A0A7C9E7G2"/>